<evidence type="ECO:0000259" key="1">
    <source>
        <dbReference type="PROSITE" id="PS51819"/>
    </source>
</evidence>
<organism evidence="2 3">
    <name type="scientific">Methylocystis rosea</name>
    <dbReference type="NCBI Taxonomy" id="173366"/>
    <lineage>
        <taxon>Bacteria</taxon>
        <taxon>Pseudomonadati</taxon>
        <taxon>Pseudomonadota</taxon>
        <taxon>Alphaproteobacteria</taxon>
        <taxon>Hyphomicrobiales</taxon>
        <taxon>Methylocystaceae</taxon>
        <taxon>Methylocystis</taxon>
    </lineage>
</organism>
<dbReference type="Pfam" id="PF00903">
    <property type="entry name" value="Glyoxalase"/>
    <property type="match status" value="1"/>
</dbReference>
<dbReference type="InterPro" id="IPR037523">
    <property type="entry name" value="VOC_core"/>
</dbReference>
<protein>
    <submittedName>
        <fullName evidence="2">Glyoxalase/bleomycin resistance/dioxygenase family protein</fullName>
    </submittedName>
</protein>
<gene>
    <name evidence="2" type="ORF">F7D13_02190</name>
</gene>
<dbReference type="PANTHER" id="PTHR41294:SF1">
    <property type="entry name" value="CADMIUM-INDUCED PROTEIN CADI"/>
    <property type="match status" value="1"/>
</dbReference>
<evidence type="ECO:0000313" key="3">
    <source>
        <dbReference type="Proteomes" id="UP000424673"/>
    </source>
</evidence>
<dbReference type="InterPro" id="IPR004360">
    <property type="entry name" value="Glyas_Fos-R_dOase_dom"/>
</dbReference>
<reference evidence="2 3" key="2">
    <citation type="journal article" date="2021" name="AMB Express">
        <title>Isolation and characterisation of Methylocystis spp. for poly-3-hydroxybutyrate production using waste methane feedstocks.</title>
        <authorList>
            <person name="Rumah B.L."/>
            <person name="Stead C.E."/>
            <person name="Claxton Stevens B.H."/>
            <person name="Minton N.P."/>
            <person name="Grosse-Honebrink A."/>
            <person name="Zhang Y."/>
        </authorList>
    </citation>
    <scope>NUCLEOTIDE SEQUENCE [LARGE SCALE GENOMIC DNA]</scope>
    <source>
        <strain evidence="2 3">BRCS1</strain>
    </source>
</reference>
<dbReference type="InterPro" id="IPR049789">
    <property type="entry name" value="ArsI/CadI-like"/>
</dbReference>
<dbReference type="SUPFAM" id="SSF54593">
    <property type="entry name" value="Glyoxalase/Bleomycin resistance protein/Dihydroxybiphenyl dioxygenase"/>
    <property type="match status" value="1"/>
</dbReference>
<dbReference type="RefSeq" id="WP_154450846.1">
    <property type="nucleotide sequence ID" value="NZ_CP044328.1"/>
</dbReference>
<accession>A0ABX6EGC6</accession>
<proteinExistence type="predicted"/>
<keyword evidence="3" id="KW-1185">Reference proteome</keyword>
<dbReference type="InterPro" id="IPR029068">
    <property type="entry name" value="Glyas_Bleomycin-R_OHBP_Dase"/>
</dbReference>
<dbReference type="EMBL" id="CP044328">
    <property type="protein sequence ID" value="QGM92917.1"/>
    <property type="molecule type" value="Genomic_DNA"/>
</dbReference>
<dbReference type="Gene3D" id="3.10.180.10">
    <property type="entry name" value="2,3-Dihydroxybiphenyl 1,2-Dioxygenase, domain 1"/>
    <property type="match status" value="1"/>
</dbReference>
<dbReference type="PANTHER" id="PTHR41294">
    <property type="entry name" value="CADMIUM-INDUCED PROTEIN CADI"/>
    <property type="match status" value="1"/>
</dbReference>
<dbReference type="Proteomes" id="UP000424673">
    <property type="component" value="Chromosome"/>
</dbReference>
<evidence type="ECO:0000313" key="2">
    <source>
        <dbReference type="EMBL" id="QGM92917.1"/>
    </source>
</evidence>
<dbReference type="NCBIfam" id="NF041414">
    <property type="entry name" value="ArsI_CadI_VOC"/>
    <property type="match status" value="1"/>
</dbReference>
<name>A0ABX6EGC6_9HYPH</name>
<dbReference type="InterPro" id="IPR052393">
    <property type="entry name" value="Cadmium-induced_rsp"/>
</dbReference>
<sequence length="164" mass="17465">MKRLHVHVSVDDLAGSIRFYSALFGSAPTIAKPDYAKWMLDDPRVNFAISSRGGEAGVDHLGIEVETAEELKEVYQRLQQAEGPVLQEGATTCCYAKSEKAWTSDPQGLLWESFLTTGESTIYGDDVALAGFRASAVKGESSACCGAKPAPVIEAACCSGAQND</sequence>
<reference evidence="3" key="1">
    <citation type="submission" date="2019-09" db="EMBL/GenBank/DDBJ databases">
        <title>Isolation and complete genome sequencing of Methylocystis species.</title>
        <authorList>
            <person name="Rumah B.L."/>
            <person name="Stead C.E."/>
            <person name="Stevens B.C."/>
            <person name="Minton N.P."/>
            <person name="Grosse-Honebrink A."/>
            <person name="Zhang Y."/>
        </authorList>
    </citation>
    <scope>NUCLEOTIDE SEQUENCE [LARGE SCALE GENOMIC DNA]</scope>
    <source>
        <strain evidence="3">BRCS1</strain>
    </source>
</reference>
<dbReference type="PROSITE" id="PS51819">
    <property type="entry name" value="VOC"/>
    <property type="match status" value="1"/>
</dbReference>
<feature type="domain" description="VOC" evidence="1">
    <location>
        <begin position="2"/>
        <end position="116"/>
    </location>
</feature>